<dbReference type="GO" id="GO:0016722">
    <property type="term" value="F:oxidoreductase activity, acting on metal ions"/>
    <property type="evidence" value="ECO:0007669"/>
    <property type="project" value="InterPro"/>
</dbReference>
<dbReference type="InterPro" id="IPR008331">
    <property type="entry name" value="Ferritin_DPS_dom"/>
</dbReference>
<comment type="similarity">
    <text evidence="1 2">Belongs to the Dps family.</text>
</comment>
<keyword evidence="5" id="KW-1185">Reference proteome</keyword>
<evidence type="ECO:0000313" key="5">
    <source>
        <dbReference type="Proteomes" id="UP000279799"/>
    </source>
</evidence>
<sequence length="152" mass="17520">MSNVCATKLNTYLANLMVWTVKLHNYHWNVQGPTFVPLHHYTEEVYDQTFEKFDEVAEILKMRGEMPLATMKEYLAVATMQETPTKAYSCCEVLCMLEADAELMLAGAVDIRNDACAKDDFQVQALFEGYISHFQKQLWFLKAMKQPDTKCC</sequence>
<organism evidence="4 5">
    <name type="scientific">Actinobacillus delphinicola</name>
    <dbReference type="NCBI Taxonomy" id="51161"/>
    <lineage>
        <taxon>Bacteria</taxon>
        <taxon>Pseudomonadati</taxon>
        <taxon>Pseudomonadota</taxon>
        <taxon>Gammaproteobacteria</taxon>
        <taxon>Pasteurellales</taxon>
        <taxon>Pasteurellaceae</taxon>
        <taxon>Actinobacillus</taxon>
    </lineage>
</organism>
<dbReference type="EC" id="1.16.-.-" evidence="4"/>
<dbReference type="PANTHER" id="PTHR42932">
    <property type="entry name" value="GENERAL STRESS PROTEIN 20U"/>
    <property type="match status" value="1"/>
</dbReference>
<dbReference type="SUPFAM" id="SSF47240">
    <property type="entry name" value="Ferritin-like"/>
    <property type="match status" value="1"/>
</dbReference>
<keyword evidence="4" id="KW-0560">Oxidoreductase</keyword>
<dbReference type="PIRSF" id="PIRSF005900">
    <property type="entry name" value="Dps"/>
    <property type="match status" value="1"/>
</dbReference>
<dbReference type="Proteomes" id="UP000279799">
    <property type="component" value="Chromosome"/>
</dbReference>
<dbReference type="InterPro" id="IPR012347">
    <property type="entry name" value="Ferritin-like"/>
</dbReference>
<evidence type="ECO:0000313" key="4">
    <source>
        <dbReference type="EMBL" id="VEJ09174.1"/>
    </source>
</evidence>
<name>A0A448TT13_9PAST</name>
<dbReference type="InterPro" id="IPR023188">
    <property type="entry name" value="DPS_DNA-bd_CS"/>
</dbReference>
<evidence type="ECO:0000256" key="1">
    <source>
        <dbReference type="ARBA" id="ARBA00009497"/>
    </source>
</evidence>
<reference evidence="4 5" key="1">
    <citation type="submission" date="2018-12" db="EMBL/GenBank/DDBJ databases">
        <authorList>
            <consortium name="Pathogen Informatics"/>
        </authorList>
    </citation>
    <scope>NUCLEOTIDE SEQUENCE [LARGE SCALE GENOMIC DNA]</scope>
    <source>
        <strain evidence="4 5">NCTC12871</strain>
    </source>
</reference>
<dbReference type="InterPro" id="IPR009078">
    <property type="entry name" value="Ferritin-like_SF"/>
</dbReference>
<dbReference type="AlphaFoldDB" id="A0A448TT13"/>
<gene>
    <name evidence="4" type="primary">dps2</name>
    <name evidence="4" type="ORF">NCTC12871_00611</name>
</gene>
<dbReference type="CDD" id="cd01043">
    <property type="entry name" value="DPS"/>
    <property type="match status" value="1"/>
</dbReference>
<dbReference type="OrthoDB" id="9797687at2"/>
<proteinExistence type="inferred from homology"/>
<dbReference type="PANTHER" id="PTHR42932:SF1">
    <property type="entry name" value="GENERAL STRESS PROTEIN 20U"/>
    <property type="match status" value="1"/>
</dbReference>
<dbReference type="GO" id="GO:0008199">
    <property type="term" value="F:ferric iron binding"/>
    <property type="evidence" value="ECO:0007669"/>
    <property type="project" value="InterPro"/>
</dbReference>
<dbReference type="EMBL" id="LR134510">
    <property type="protein sequence ID" value="VEJ09174.1"/>
    <property type="molecule type" value="Genomic_DNA"/>
</dbReference>
<dbReference type="PROSITE" id="PS00818">
    <property type="entry name" value="DPS_1"/>
    <property type="match status" value="1"/>
</dbReference>
<dbReference type="Pfam" id="PF00210">
    <property type="entry name" value="Ferritin"/>
    <property type="match status" value="1"/>
</dbReference>
<evidence type="ECO:0000256" key="2">
    <source>
        <dbReference type="RuleBase" id="RU003875"/>
    </source>
</evidence>
<protein>
    <submittedName>
        <fullName evidence="4">Ferritin Dps family protein</fullName>
        <ecNumber evidence="4">1.16.-.-</ecNumber>
    </submittedName>
</protein>
<dbReference type="RefSeq" id="WP_126598877.1">
    <property type="nucleotide sequence ID" value="NZ_LR134510.1"/>
</dbReference>
<dbReference type="PRINTS" id="PR01346">
    <property type="entry name" value="HELNAPAPROT"/>
</dbReference>
<dbReference type="KEGG" id="adp:NCTC12871_00611"/>
<accession>A0A448TT13</accession>
<dbReference type="Gene3D" id="1.20.1260.10">
    <property type="match status" value="1"/>
</dbReference>
<dbReference type="InterPro" id="IPR002177">
    <property type="entry name" value="DPS_DNA-bd"/>
</dbReference>
<evidence type="ECO:0000259" key="3">
    <source>
        <dbReference type="Pfam" id="PF00210"/>
    </source>
</evidence>
<feature type="domain" description="Ferritin/DPS" evidence="3">
    <location>
        <begin position="8"/>
        <end position="144"/>
    </location>
</feature>